<keyword evidence="3" id="KW-0540">Nuclease</keyword>
<keyword evidence="3" id="KW-0378">Hydrolase</keyword>
<dbReference type="EMBL" id="FNVG01000001">
    <property type="protein sequence ID" value="SEF44146.1"/>
    <property type="molecule type" value="Genomic_DNA"/>
</dbReference>
<dbReference type="GO" id="GO:0004527">
    <property type="term" value="F:exonuclease activity"/>
    <property type="evidence" value="ECO:0007669"/>
    <property type="project" value="UniProtKB-KW"/>
</dbReference>
<sequence>MRKLLLIAITILPILMGYSLYLFDLNWQLENLAAFVVFIPLYYLLLTAIMLVSRSVKFSLFSFCAGIISAVTFGAIPMNNSQQECRPDAVSVLQYNTYYDNNQIGVFIDFAREQRPDILVLQEVSPIHGEQLKLLGDLYPYQYGGQRRVGYPSGQMILSRSPMYGMNTVTSISGHNIIRVVWRASEDKNLFLIAAHPPSPRTKALWLQRNEVIEDVRTMAEASPLETVLVVGDFNLASTTSRFNNMLPGFESWPVASWPVFIKRWTLPAKPVIAIDHFWIRNARSDDQTICSRERIRHINGSDHAPIETRFNL</sequence>
<dbReference type="InterPro" id="IPR005135">
    <property type="entry name" value="Endo/exonuclease/phosphatase"/>
</dbReference>
<evidence type="ECO:0000313" key="3">
    <source>
        <dbReference type="EMBL" id="SEF44146.1"/>
    </source>
</evidence>
<dbReference type="InterPro" id="IPR036691">
    <property type="entry name" value="Endo/exonu/phosph_ase_sf"/>
</dbReference>
<keyword evidence="4" id="KW-1185">Reference proteome</keyword>
<organism evidence="3 4">
    <name type="scientific">Vibrio hangzhouensis</name>
    <dbReference type="NCBI Taxonomy" id="462991"/>
    <lineage>
        <taxon>Bacteria</taxon>
        <taxon>Pseudomonadati</taxon>
        <taxon>Pseudomonadota</taxon>
        <taxon>Gammaproteobacteria</taxon>
        <taxon>Vibrionales</taxon>
        <taxon>Vibrionaceae</taxon>
        <taxon>Vibrio</taxon>
    </lineage>
</organism>
<keyword evidence="1" id="KW-0812">Transmembrane</keyword>
<gene>
    <name evidence="3" type="ORF">SAMN04488244_101202</name>
</gene>
<feature type="domain" description="Endonuclease/exonuclease/phosphatase" evidence="2">
    <location>
        <begin position="93"/>
        <end position="304"/>
    </location>
</feature>
<keyword evidence="3" id="KW-0255">Endonuclease</keyword>
<dbReference type="GO" id="GO:0004519">
    <property type="term" value="F:endonuclease activity"/>
    <property type="evidence" value="ECO:0007669"/>
    <property type="project" value="UniProtKB-KW"/>
</dbReference>
<keyword evidence="3" id="KW-0269">Exonuclease</keyword>
<feature type="transmembrane region" description="Helical" evidence="1">
    <location>
        <begin position="60"/>
        <end position="78"/>
    </location>
</feature>
<dbReference type="RefSeq" id="WP_146060831.1">
    <property type="nucleotide sequence ID" value="NZ_FNVG01000001.1"/>
</dbReference>
<accession>A0A1H5S0L8</accession>
<name>A0A1H5S0L8_9VIBR</name>
<keyword evidence="1" id="KW-1133">Transmembrane helix</keyword>
<evidence type="ECO:0000313" key="4">
    <source>
        <dbReference type="Proteomes" id="UP000236721"/>
    </source>
</evidence>
<dbReference type="Gene3D" id="3.60.10.10">
    <property type="entry name" value="Endonuclease/exonuclease/phosphatase"/>
    <property type="match status" value="1"/>
</dbReference>
<dbReference type="SUPFAM" id="SSF56219">
    <property type="entry name" value="DNase I-like"/>
    <property type="match status" value="1"/>
</dbReference>
<evidence type="ECO:0000259" key="2">
    <source>
        <dbReference type="Pfam" id="PF03372"/>
    </source>
</evidence>
<reference evidence="4" key="1">
    <citation type="submission" date="2016-10" db="EMBL/GenBank/DDBJ databases">
        <authorList>
            <person name="Varghese N."/>
            <person name="Submissions S."/>
        </authorList>
    </citation>
    <scope>NUCLEOTIDE SEQUENCE [LARGE SCALE GENOMIC DNA]</scope>
    <source>
        <strain evidence="4">CGMCC 1.7062</strain>
    </source>
</reference>
<dbReference type="Proteomes" id="UP000236721">
    <property type="component" value="Unassembled WGS sequence"/>
</dbReference>
<proteinExistence type="predicted"/>
<dbReference type="AlphaFoldDB" id="A0A1H5S0L8"/>
<protein>
    <submittedName>
        <fullName evidence="3">Uncharacterized conserved protein YafD, endonuclease/exonuclease/phosphatase (EEP) superfamily</fullName>
    </submittedName>
</protein>
<keyword evidence="1" id="KW-0472">Membrane</keyword>
<evidence type="ECO:0000256" key="1">
    <source>
        <dbReference type="SAM" id="Phobius"/>
    </source>
</evidence>
<dbReference type="Pfam" id="PF03372">
    <property type="entry name" value="Exo_endo_phos"/>
    <property type="match status" value="1"/>
</dbReference>
<feature type="transmembrane region" description="Helical" evidence="1">
    <location>
        <begin position="33"/>
        <end position="53"/>
    </location>
</feature>
<dbReference type="OrthoDB" id="5902906at2"/>